<dbReference type="Gene3D" id="2.40.380.10">
    <property type="entry name" value="FomD-like"/>
    <property type="match status" value="1"/>
</dbReference>
<dbReference type="SUPFAM" id="SSF159234">
    <property type="entry name" value="FomD-like"/>
    <property type="match status" value="1"/>
</dbReference>
<dbReference type="Proteomes" id="UP001597079">
    <property type="component" value="Unassembled WGS sequence"/>
</dbReference>
<keyword evidence="3" id="KW-1185">Reference proteome</keyword>
<dbReference type="EMBL" id="JBHUCX010000020">
    <property type="protein sequence ID" value="MFD1674585.1"/>
    <property type="molecule type" value="Genomic_DNA"/>
</dbReference>
<evidence type="ECO:0000313" key="2">
    <source>
        <dbReference type="EMBL" id="MFD1674585.1"/>
    </source>
</evidence>
<protein>
    <submittedName>
        <fullName evidence="2">DUF402 domain-containing protein</fullName>
    </submittedName>
</protein>
<organism evidence="2 3">
    <name type="scientific">Alicyclobacillus fodiniaquatilis</name>
    <dbReference type="NCBI Taxonomy" id="1661150"/>
    <lineage>
        <taxon>Bacteria</taxon>
        <taxon>Bacillati</taxon>
        <taxon>Bacillota</taxon>
        <taxon>Bacilli</taxon>
        <taxon>Bacillales</taxon>
        <taxon>Alicyclobacillaceae</taxon>
        <taxon>Alicyclobacillus</taxon>
    </lineage>
</organism>
<comment type="caution">
    <text evidence="2">The sequence shown here is derived from an EMBL/GenBank/DDBJ whole genome shotgun (WGS) entry which is preliminary data.</text>
</comment>
<dbReference type="RefSeq" id="WP_377942449.1">
    <property type="nucleotide sequence ID" value="NZ_JBHUCX010000020.1"/>
</dbReference>
<gene>
    <name evidence="2" type="ORF">ACFSB2_07670</name>
</gene>
<reference evidence="3" key="1">
    <citation type="journal article" date="2019" name="Int. J. Syst. Evol. Microbiol.">
        <title>The Global Catalogue of Microorganisms (GCM) 10K type strain sequencing project: providing services to taxonomists for standard genome sequencing and annotation.</title>
        <authorList>
            <consortium name="The Broad Institute Genomics Platform"/>
            <consortium name="The Broad Institute Genome Sequencing Center for Infectious Disease"/>
            <person name="Wu L."/>
            <person name="Ma J."/>
        </authorList>
    </citation>
    <scope>NUCLEOTIDE SEQUENCE [LARGE SCALE GENOMIC DNA]</scope>
    <source>
        <strain evidence="3">CGMCC 1.12286</strain>
    </source>
</reference>
<dbReference type="InterPro" id="IPR007295">
    <property type="entry name" value="DUF402"/>
</dbReference>
<proteinExistence type="predicted"/>
<accession>A0ABW4JGM2</accession>
<evidence type="ECO:0000259" key="1">
    <source>
        <dbReference type="Pfam" id="PF04167"/>
    </source>
</evidence>
<dbReference type="Pfam" id="PF04167">
    <property type="entry name" value="DUF402"/>
    <property type="match status" value="1"/>
</dbReference>
<dbReference type="InterPro" id="IPR035930">
    <property type="entry name" value="FomD-like_sf"/>
</dbReference>
<feature type="domain" description="DUF402" evidence="1">
    <location>
        <begin position="19"/>
        <end position="142"/>
    </location>
</feature>
<sequence>MKNQYFAPGEEVVLRRVWKGKIHRITAATVAQDTPDLIALYWGPGYPLKATTNNPLKGRLEISHDLIDGTWGGRSVLSLASPKAAHAVYAMWDEEHRLLEWYINLQEPLHRTAVGFDTTDYLLDIAVRPDRSKWVWQDEDEF</sequence>
<name>A0ABW4JGM2_9BACL</name>
<evidence type="ECO:0000313" key="3">
    <source>
        <dbReference type="Proteomes" id="UP001597079"/>
    </source>
</evidence>